<dbReference type="EMBL" id="SGJD01001751">
    <property type="protein sequence ID" value="KAB0398437.1"/>
    <property type="molecule type" value="Genomic_DNA"/>
</dbReference>
<feature type="compositionally biased region" description="Low complexity" evidence="4">
    <location>
        <begin position="340"/>
        <end position="355"/>
    </location>
</feature>
<dbReference type="Proteomes" id="UP000437017">
    <property type="component" value="Unassembled WGS sequence"/>
</dbReference>
<feature type="coiled-coil region" evidence="3">
    <location>
        <begin position="53"/>
        <end position="94"/>
    </location>
</feature>
<evidence type="ECO:0000313" key="7">
    <source>
        <dbReference type="Proteomes" id="UP000437017"/>
    </source>
</evidence>
<gene>
    <name evidence="6" type="ORF">E2I00_014825</name>
</gene>
<comment type="caution">
    <text evidence="6">The sequence shown here is derived from an EMBL/GenBank/DDBJ whole genome shotgun (WGS) entry which is preliminary data.</text>
</comment>
<evidence type="ECO:0000256" key="1">
    <source>
        <dbReference type="ARBA" id="ARBA00022553"/>
    </source>
</evidence>
<evidence type="ECO:0008006" key="8">
    <source>
        <dbReference type="Google" id="ProtNLM"/>
    </source>
</evidence>
<feature type="region of interest" description="Disordered" evidence="4">
    <location>
        <begin position="116"/>
        <end position="206"/>
    </location>
</feature>
<feature type="compositionally biased region" description="Basic and acidic residues" evidence="4">
    <location>
        <begin position="326"/>
        <end position="335"/>
    </location>
</feature>
<sequence>MGEEETDWVESLALVLLFPLTSGTPSAVSRFCREGLLGPWSHPASGMSATLDLKSKEEKDAELDKRIEALRRKNEALIRRYQEIEEDRKKAELEGVAVTAPRKGRSVEKENVAMEMVSSTPGWGLEKNLGPSRRSPGTPRPPGASKGGRIPPQHGGRAGMGRAGMGRASRSWEDSPGEQPRGGAGGRGRRGRGRGPVLEWEERRKQNIEKMNEEMEKIAEYERNQRRSEYLRWKQEREKIDQERLQRHRKPTGQWRREWDAEKTDGMFKDGPAVALEPSHRYDDQAWARPPKPPTFREFLSQHKTEVSRRKRKSGRPQAKAAPRAYSDHDDRWETQEAVSAAPEPTQPATPEEAPTQPPESPAPAHRPPEDEGEEGEGGEGEGEDGEGEEWEDMRGPFSSSIGIMYFLGWDEEKRLVRNRAVEASLMVAIS</sequence>
<dbReference type="Pfam" id="PF15266">
    <property type="entry name" value="DUF4594"/>
    <property type="match status" value="1"/>
</dbReference>
<evidence type="ECO:0000256" key="3">
    <source>
        <dbReference type="SAM" id="Coils"/>
    </source>
</evidence>
<feature type="region of interest" description="Disordered" evidence="4">
    <location>
        <begin position="244"/>
        <end position="397"/>
    </location>
</feature>
<feature type="compositionally biased region" description="Basic and acidic residues" evidence="4">
    <location>
        <begin position="255"/>
        <end position="268"/>
    </location>
</feature>
<keyword evidence="2 3" id="KW-0175">Coiled coil</keyword>
<keyword evidence="5" id="KW-0732">Signal</keyword>
<feature type="compositionally biased region" description="Pro residues" evidence="4">
    <location>
        <begin position="356"/>
        <end position="366"/>
    </location>
</feature>
<organism evidence="6 7">
    <name type="scientific">Balaenoptera physalus</name>
    <name type="common">Fin whale</name>
    <name type="synonym">Balaena physalus</name>
    <dbReference type="NCBI Taxonomy" id="9770"/>
    <lineage>
        <taxon>Eukaryota</taxon>
        <taxon>Metazoa</taxon>
        <taxon>Chordata</taxon>
        <taxon>Craniata</taxon>
        <taxon>Vertebrata</taxon>
        <taxon>Euteleostomi</taxon>
        <taxon>Mammalia</taxon>
        <taxon>Eutheria</taxon>
        <taxon>Laurasiatheria</taxon>
        <taxon>Artiodactyla</taxon>
        <taxon>Whippomorpha</taxon>
        <taxon>Cetacea</taxon>
        <taxon>Mysticeti</taxon>
        <taxon>Balaenopteridae</taxon>
        <taxon>Balaenoptera</taxon>
    </lineage>
</organism>
<keyword evidence="7" id="KW-1185">Reference proteome</keyword>
<dbReference type="AlphaFoldDB" id="A0A643CE08"/>
<accession>A0A643CE08</accession>
<name>A0A643CE08_BALPH</name>
<feature type="compositionally biased region" description="Acidic residues" evidence="4">
    <location>
        <begin position="371"/>
        <end position="392"/>
    </location>
</feature>
<evidence type="ECO:0000256" key="4">
    <source>
        <dbReference type="SAM" id="MobiDB-lite"/>
    </source>
</evidence>
<evidence type="ECO:0000313" key="6">
    <source>
        <dbReference type="EMBL" id="KAB0398437.1"/>
    </source>
</evidence>
<evidence type="ECO:0000256" key="2">
    <source>
        <dbReference type="ARBA" id="ARBA00023054"/>
    </source>
</evidence>
<feature type="signal peptide" evidence="5">
    <location>
        <begin position="1"/>
        <end position="23"/>
    </location>
</feature>
<dbReference type="PANTHER" id="PTHR15635">
    <property type="entry name" value="COILED-COIL DOMAIN CONTAINING PROTEIN 9"/>
    <property type="match status" value="1"/>
</dbReference>
<dbReference type="OrthoDB" id="10058133at2759"/>
<keyword evidence="1" id="KW-0597">Phosphoprotein</keyword>
<feature type="chain" id="PRO_5024812267" description="Coiled-coil domain-containing protein 9" evidence="5">
    <location>
        <begin position="24"/>
        <end position="431"/>
    </location>
</feature>
<protein>
    <recommendedName>
        <fullName evidence="8">Coiled-coil domain-containing protein 9</fullName>
    </recommendedName>
</protein>
<dbReference type="PANTHER" id="PTHR15635:SF11">
    <property type="entry name" value="COILED-COIL DOMAIN-CONTAINING PROTEIN 9"/>
    <property type="match status" value="1"/>
</dbReference>
<reference evidence="6 7" key="1">
    <citation type="journal article" date="2019" name="PLoS ONE">
        <title>Genomic analyses reveal an absence of contemporary introgressive admixture between fin whales and blue whales, despite known hybrids.</title>
        <authorList>
            <person name="Westbury M.V."/>
            <person name="Petersen B."/>
            <person name="Lorenzen E.D."/>
        </authorList>
    </citation>
    <scope>NUCLEOTIDE SEQUENCE [LARGE SCALE GENOMIC DNA]</scope>
    <source>
        <strain evidence="6">FinWhale-01</strain>
    </source>
</reference>
<dbReference type="InterPro" id="IPR029336">
    <property type="entry name" value="DUF4594"/>
</dbReference>
<proteinExistence type="predicted"/>
<evidence type="ECO:0000256" key="5">
    <source>
        <dbReference type="SAM" id="SignalP"/>
    </source>
</evidence>